<dbReference type="Proteomes" id="UP000272051">
    <property type="component" value="Unassembled WGS sequence"/>
</dbReference>
<dbReference type="AlphaFoldDB" id="A0A497EU78"/>
<organism evidence="1 2">
    <name type="scientific">Thermoproteota archaeon</name>
    <dbReference type="NCBI Taxonomy" id="2056631"/>
    <lineage>
        <taxon>Archaea</taxon>
        <taxon>Thermoproteota</taxon>
    </lineage>
</organism>
<reference evidence="1 2" key="1">
    <citation type="submission" date="2018-06" db="EMBL/GenBank/DDBJ databases">
        <title>Extensive metabolic versatility and redundancy in microbially diverse, dynamic hydrothermal sediments.</title>
        <authorList>
            <person name="Dombrowski N."/>
            <person name="Teske A."/>
            <person name="Baker B.J."/>
        </authorList>
    </citation>
    <scope>NUCLEOTIDE SEQUENCE [LARGE SCALE GENOMIC DNA]</scope>
    <source>
        <strain evidence="1">B34_G17</strain>
    </source>
</reference>
<comment type="caution">
    <text evidence="1">The sequence shown here is derived from an EMBL/GenBank/DDBJ whole genome shotgun (WGS) entry which is preliminary data.</text>
</comment>
<name>A0A497EU78_9CREN</name>
<proteinExistence type="predicted"/>
<dbReference type="EMBL" id="QMQX01000143">
    <property type="protein sequence ID" value="RLE50943.1"/>
    <property type="molecule type" value="Genomic_DNA"/>
</dbReference>
<gene>
    <name evidence="1" type="ORF">DRJ33_06790</name>
</gene>
<evidence type="ECO:0000313" key="1">
    <source>
        <dbReference type="EMBL" id="RLE50943.1"/>
    </source>
</evidence>
<sequence length="125" mass="14376">MEISLKIEELRALLKYALAHCSCNCPAERDPETCLLIVRLCEKAGIKAPPCVEEMGGFGIEEFQRKIRDIEQRHRKPIAEVLSEFEKEGTITLQDEVDRIEGSFAVKMLDVLSKEKKTLEEKRER</sequence>
<evidence type="ECO:0000313" key="2">
    <source>
        <dbReference type="Proteomes" id="UP000272051"/>
    </source>
</evidence>
<protein>
    <submittedName>
        <fullName evidence="1">Uncharacterized protein</fullName>
    </submittedName>
</protein>
<accession>A0A497EU78</accession>